<comment type="caution">
    <text evidence="1">The sequence shown here is derived from an EMBL/GenBank/DDBJ whole genome shotgun (WGS) entry which is preliminary data.</text>
</comment>
<dbReference type="SUPFAM" id="SSF49785">
    <property type="entry name" value="Galactose-binding domain-like"/>
    <property type="match status" value="1"/>
</dbReference>
<dbReference type="Gene3D" id="2.60.120.260">
    <property type="entry name" value="Galactose-binding domain-like"/>
    <property type="match status" value="1"/>
</dbReference>
<name>A0ABR7E3Y0_9BACT</name>
<protein>
    <submittedName>
        <fullName evidence="1">S-layer family protein</fullName>
    </submittedName>
</protein>
<sequence>MKDKLFIDNVEVDLPEGGSGVVLNRAVSKPADMSTILSGYSYTIQLPKTAHNIQTFGFSTEVNVESDYPHVEHTAKVIRDGITLFDDGVAVVKSASKTIEVLIKFGGNKRLTSLNDYKLKDIDLKDIFPDRGLIPWDYSVTETDFVKWVPKLDGMQRQHPEHLRPAVQVSALFDMIVGQSFVMNNAYRSVIEKMWLMLPTTNGSEEVARDLAFRITGRIPAVNISPMRTCDILPYMTNCIVDGSTRLYDLMYVMLPASFVKIPLSGRYHIKGTIKPGTEGWFDGWKFGIYTLGTEFEEGVVPMYDIFETKMVVLENQKLEIDEYRDFPAGDICFGLFTALLSRKYFDIDLTISFAPENEKDYSQTAFLLDYPIRENLPDISTMDFIKSVMGVFGLMVEQQGSVLSFYNVDDVILNKSGAINISKMLIDKKDDKLEYSYGLTKKNMLKYAEDDLVDKSFGAYTFTADTYDKLENTVYQSPYAATDKNIPLYTYKVEEGKAEYTLNKTSKCRLLLENGTVALEVWGKWIDADMKTVTFRSFTFEPLKYDNLVRRYWTGYLGVYANKPRISYRKAKLDPTFFPNLSFCKPLYADGNYYMLLSVNNYTEVGKADLELALIDGVDVTGEGETSLKNTILVNPTTPLKFTSTAVALYTAAAFSLSVATAEGKLIRELDEIGSLGVNSWIAVDTEDGDAKKFNLQSFHKDIDGMYLRKDIPDTAYGAISFEDMAQSTLFAEGYEWGAGWGINNDGLGWFGELKVRDNVYIGKMSGSPSSASGMMGYGTILDMQKASGEFDYLLARKEFRVNTMVVNETLGLNGNRFVSDFNKIESVQELSDRYRCKIDKIEGMMYMNMRGDDLIRCQQFSGLSSHYYYGEVLGVTEDYFDLRKPLLDGHSVPMAGDTVFRAGNDSDPNRQGVIYLATSDTNAPYIDVLDGLTSPDMIDKTKVRIGNVSGITSKYKGNLGQLGYHHGIYIKGGIFEECDIYLEDGTTVYQSFQIINGKLESEISSIRDAINDNGNNILSNPTWTAGLDKWDYTQDINLFSATNGWLWFNAAFYSDKKSSVEVIRDSVSRVLRMYKSGITQVNGNLQSRESGTYVMRIRYKAITAGTLTYGFSGKELYKSTQVTATTEYQEETITAEWDGTGDFSCTYSGDIYIKSLTVISDRIAAIRNEFETKIEQTDQKIELLATRVTTTEEGVTQAQASISVMADEIALKATKDEFNALGRRVTANEASITVNADAIKLKVSQIDFDSLGRRVTSAESSIETNAYQISLKASQYSVSSLTGRVLSAESAIQINADNISSKVAVTDYTGTNIVSMINQTADAVKIMASKVDIQAYNLNMIRNSGECQNTVYWQVDGGASNLSVSNGSISVNFSNISGRLYNRSLAGIQLLVRRKYTLRISLYSSVSTTVTVWIGPYQTDIPVSVGDREYTYTFTVSSNTDAQFFCMACSTSCRMMAHRIKFEDGEYATPWTPNPNDSIYSLDSDLVAALNGTTISGGLQLTTKIKLGLLSGGVWTEQGGISANIDNIMLWAGGTYDQAKAGNVKTILRHDGSLKAEGEFECGSKTGNRCLLSGDGRFRMFRGEVEILNLGYFVESDTYYYPSLSMTRKTSSGTAFGGVTLSPTELLFSSPDGLGCLYGNNNMIFNINKFPTSGSMVGAVYRDGNTLKIRTS</sequence>
<dbReference type="InterPro" id="IPR008979">
    <property type="entry name" value="Galactose-bd-like_sf"/>
</dbReference>
<organism evidence="1 2">
    <name type="scientific">Parabacteroides segnis</name>
    <dbReference type="NCBI Taxonomy" id="2763058"/>
    <lineage>
        <taxon>Bacteria</taxon>
        <taxon>Pseudomonadati</taxon>
        <taxon>Bacteroidota</taxon>
        <taxon>Bacteroidia</taxon>
        <taxon>Bacteroidales</taxon>
        <taxon>Tannerellaceae</taxon>
        <taxon>Parabacteroides</taxon>
    </lineage>
</organism>
<dbReference type="Proteomes" id="UP000644010">
    <property type="component" value="Unassembled WGS sequence"/>
</dbReference>
<proteinExistence type="predicted"/>
<reference evidence="1 2" key="1">
    <citation type="submission" date="2020-08" db="EMBL/GenBank/DDBJ databases">
        <title>Genome public.</title>
        <authorList>
            <person name="Liu C."/>
            <person name="Sun Q."/>
        </authorList>
    </citation>
    <scope>NUCLEOTIDE SEQUENCE [LARGE SCALE GENOMIC DNA]</scope>
    <source>
        <strain evidence="1 2">BX2</strain>
    </source>
</reference>
<dbReference type="EMBL" id="JACOOI010000015">
    <property type="protein sequence ID" value="MBC5644061.1"/>
    <property type="molecule type" value="Genomic_DNA"/>
</dbReference>
<gene>
    <name evidence="1" type="ORF">H8S77_14350</name>
</gene>
<evidence type="ECO:0000313" key="2">
    <source>
        <dbReference type="Proteomes" id="UP000644010"/>
    </source>
</evidence>
<keyword evidence="2" id="KW-1185">Reference proteome</keyword>
<dbReference type="RefSeq" id="WP_186959999.1">
    <property type="nucleotide sequence ID" value="NZ_JACOOI010000015.1"/>
</dbReference>
<accession>A0ABR7E3Y0</accession>
<evidence type="ECO:0000313" key="1">
    <source>
        <dbReference type="EMBL" id="MBC5644061.1"/>
    </source>
</evidence>